<dbReference type="Pfam" id="PF00528">
    <property type="entry name" value="BPD_transp_1"/>
    <property type="match status" value="1"/>
</dbReference>
<feature type="domain" description="ABC transmembrane type-1" evidence="8">
    <location>
        <begin position="74"/>
        <end position="276"/>
    </location>
</feature>
<keyword evidence="3" id="KW-1003">Cell membrane</keyword>
<keyword evidence="5 7" id="KW-1133">Transmembrane helix</keyword>
<sequence>MQTTENKGLVIFFYVCIAVFSVICLVPFVLAVSGSLSTESRIAAEGYSFWPRGFTFETYQFLFGSKAEQILRAYSMSLVVTVLGTLTAVLVTTAYAYVISVRNFRLKNFFAFFAYFTMLFSGGTLPWYLLSTKYYHLGDTLLGLFIPYVLSVFLMFLMANYFRSIPHEIVESAQIDGAGHLRIFFSIMIPLGRVGLVTISLFYALQFWNDFYLPLMLVNNQDLYTIQYLMYNMMANIQFLASGNAAQVGGAIIAPPLETAKMAMTCLTVLPIAILYPFLQGFFVKGIIVGSVKG</sequence>
<dbReference type="InterPro" id="IPR000515">
    <property type="entry name" value="MetI-like"/>
</dbReference>
<accession>A0A089MLH4</accession>
<dbReference type="CDD" id="cd06261">
    <property type="entry name" value="TM_PBP2"/>
    <property type="match status" value="1"/>
</dbReference>
<feature type="transmembrane region" description="Helical" evidence="7">
    <location>
        <begin position="109"/>
        <end position="129"/>
    </location>
</feature>
<evidence type="ECO:0000256" key="6">
    <source>
        <dbReference type="ARBA" id="ARBA00023136"/>
    </source>
</evidence>
<feature type="transmembrane region" description="Helical" evidence="7">
    <location>
        <begin position="12"/>
        <end position="32"/>
    </location>
</feature>
<dbReference type="EMBL" id="CP009285">
    <property type="protein sequence ID" value="AIQ57364.1"/>
    <property type="molecule type" value="Genomic_DNA"/>
</dbReference>
<evidence type="ECO:0000313" key="9">
    <source>
        <dbReference type="EMBL" id="AIQ57364.1"/>
    </source>
</evidence>
<dbReference type="OrthoDB" id="157184at2"/>
<dbReference type="PANTHER" id="PTHR43744">
    <property type="entry name" value="ABC TRANSPORTER PERMEASE PROTEIN MG189-RELATED-RELATED"/>
    <property type="match status" value="1"/>
</dbReference>
<feature type="transmembrane region" description="Helical" evidence="7">
    <location>
        <begin position="266"/>
        <end position="288"/>
    </location>
</feature>
<dbReference type="RefSeq" id="WP_039304534.1">
    <property type="nucleotide sequence ID" value="NZ_CP009285.1"/>
</dbReference>
<dbReference type="AlphaFoldDB" id="A0A089MLH4"/>
<comment type="subcellular location">
    <subcellularLocation>
        <location evidence="1 7">Cell membrane</location>
        <topology evidence="1 7">Multi-pass membrane protein</topology>
    </subcellularLocation>
</comment>
<dbReference type="PROSITE" id="PS50928">
    <property type="entry name" value="ABC_TM1"/>
    <property type="match status" value="1"/>
</dbReference>
<evidence type="ECO:0000259" key="8">
    <source>
        <dbReference type="PROSITE" id="PS50928"/>
    </source>
</evidence>
<evidence type="ECO:0000256" key="2">
    <source>
        <dbReference type="ARBA" id="ARBA00022448"/>
    </source>
</evidence>
<evidence type="ECO:0000256" key="3">
    <source>
        <dbReference type="ARBA" id="ARBA00022475"/>
    </source>
</evidence>
<feature type="transmembrane region" description="Helical" evidence="7">
    <location>
        <begin position="183"/>
        <end position="208"/>
    </location>
</feature>
<dbReference type="KEGG" id="pbd:PBOR_10830"/>
<reference evidence="9" key="1">
    <citation type="submission" date="2014-08" db="EMBL/GenBank/DDBJ databases">
        <title>Comparative genomics of the Paenibacillus odorifer group.</title>
        <authorList>
            <person name="den Bakker H.C."/>
            <person name="Tsai Y.-C.Y.-C."/>
            <person name="Martin N."/>
            <person name="Korlach J."/>
            <person name="Wiedmann M."/>
        </authorList>
    </citation>
    <scope>NUCLEOTIDE SEQUENCE [LARGE SCALE GENOMIC DNA]</scope>
    <source>
        <strain evidence="9">DSM 13188</strain>
    </source>
</reference>
<dbReference type="GO" id="GO:0005886">
    <property type="term" value="C:plasma membrane"/>
    <property type="evidence" value="ECO:0007669"/>
    <property type="project" value="UniProtKB-SubCell"/>
</dbReference>
<dbReference type="PANTHER" id="PTHR43744:SF9">
    <property type="entry name" value="POLYGALACTURONAN_RHAMNOGALACTURONAN TRANSPORT SYSTEM PERMEASE PROTEIN YTCP"/>
    <property type="match status" value="1"/>
</dbReference>
<evidence type="ECO:0000256" key="4">
    <source>
        <dbReference type="ARBA" id="ARBA00022692"/>
    </source>
</evidence>
<organism evidence="9 10">
    <name type="scientific">Paenibacillus borealis</name>
    <dbReference type="NCBI Taxonomy" id="160799"/>
    <lineage>
        <taxon>Bacteria</taxon>
        <taxon>Bacillati</taxon>
        <taxon>Bacillota</taxon>
        <taxon>Bacilli</taxon>
        <taxon>Bacillales</taxon>
        <taxon>Paenibacillaceae</taxon>
        <taxon>Paenibacillus</taxon>
    </lineage>
</organism>
<evidence type="ECO:0000256" key="5">
    <source>
        <dbReference type="ARBA" id="ARBA00022989"/>
    </source>
</evidence>
<protein>
    <recommendedName>
        <fullName evidence="8">ABC transmembrane type-1 domain-containing protein</fullName>
    </recommendedName>
</protein>
<proteinExistence type="inferred from homology"/>
<feature type="transmembrane region" description="Helical" evidence="7">
    <location>
        <begin position="141"/>
        <end position="162"/>
    </location>
</feature>
<evidence type="ECO:0000256" key="1">
    <source>
        <dbReference type="ARBA" id="ARBA00004651"/>
    </source>
</evidence>
<feature type="transmembrane region" description="Helical" evidence="7">
    <location>
        <begin position="73"/>
        <end position="97"/>
    </location>
</feature>
<dbReference type="Gene3D" id="1.10.3720.10">
    <property type="entry name" value="MetI-like"/>
    <property type="match status" value="1"/>
</dbReference>
<evidence type="ECO:0000256" key="7">
    <source>
        <dbReference type="RuleBase" id="RU363032"/>
    </source>
</evidence>
<keyword evidence="10" id="KW-1185">Reference proteome</keyword>
<dbReference type="SUPFAM" id="SSF161098">
    <property type="entry name" value="MetI-like"/>
    <property type="match status" value="1"/>
</dbReference>
<keyword evidence="2 7" id="KW-0813">Transport</keyword>
<keyword evidence="4 7" id="KW-0812">Transmembrane</keyword>
<comment type="similarity">
    <text evidence="7">Belongs to the binding-protein-dependent transport system permease family.</text>
</comment>
<dbReference type="Proteomes" id="UP000029518">
    <property type="component" value="Chromosome"/>
</dbReference>
<gene>
    <name evidence="9" type="ORF">PBOR_10830</name>
</gene>
<evidence type="ECO:0000313" key="10">
    <source>
        <dbReference type="Proteomes" id="UP000029518"/>
    </source>
</evidence>
<dbReference type="HOGENOM" id="CLU_016047_1_0_9"/>
<keyword evidence="6 7" id="KW-0472">Membrane</keyword>
<name>A0A089MLH4_PAEBO</name>
<dbReference type="GO" id="GO:0055085">
    <property type="term" value="P:transmembrane transport"/>
    <property type="evidence" value="ECO:0007669"/>
    <property type="project" value="InterPro"/>
</dbReference>
<dbReference type="InterPro" id="IPR035906">
    <property type="entry name" value="MetI-like_sf"/>
</dbReference>